<reference evidence="1 2" key="1">
    <citation type="submission" date="2024-04" db="EMBL/GenBank/DDBJ databases">
        <authorList>
            <person name="Waldvogel A.-M."/>
            <person name="Schoenle A."/>
        </authorList>
    </citation>
    <scope>NUCLEOTIDE SEQUENCE [LARGE SCALE GENOMIC DNA]</scope>
</reference>
<evidence type="ECO:0000313" key="2">
    <source>
        <dbReference type="Proteomes" id="UP001497482"/>
    </source>
</evidence>
<protein>
    <submittedName>
        <fullName evidence="1">Uncharacterized protein</fullName>
    </submittedName>
</protein>
<gene>
    <name evidence="1" type="ORF">KC01_LOCUS2457</name>
</gene>
<dbReference type="Proteomes" id="UP001497482">
    <property type="component" value="Chromosome 10"/>
</dbReference>
<name>A0AAV2J2L7_KNICA</name>
<accession>A0AAV2J2L7</accession>
<evidence type="ECO:0000313" key="1">
    <source>
        <dbReference type="EMBL" id="CAL1570117.1"/>
    </source>
</evidence>
<dbReference type="Gene3D" id="3.30.70.1820">
    <property type="entry name" value="L1 transposable element, RRM domain"/>
    <property type="match status" value="1"/>
</dbReference>
<sequence length="114" mass="13050">MEAFSLTKAPLVDRAHRSLAPKPGPGERPRAIVARLHYYTDAVNILHKARELQRIKMRDMNISVFPDYTSKTAKAHAAFNDIRRQLMTQLALYRRLKGCCFGHVQLTMSLVTAW</sequence>
<dbReference type="AlphaFoldDB" id="A0AAV2J2L7"/>
<organism evidence="1 2">
    <name type="scientific">Knipowitschia caucasica</name>
    <name type="common">Caucasian dwarf goby</name>
    <name type="synonym">Pomatoschistus caucasicus</name>
    <dbReference type="NCBI Taxonomy" id="637954"/>
    <lineage>
        <taxon>Eukaryota</taxon>
        <taxon>Metazoa</taxon>
        <taxon>Chordata</taxon>
        <taxon>Craniata</taxon>
        <taxon>Vertebrata</taxon>
        <taxon>Euteleostomi</taxon>
        <taxon>Actinopterygii</taxon>
        <taxon>Neopterygii</taxon>
        <taxon>Teleostei</taxon>
        <taxon>Neoteleostei</taxon>
        <taxon>Acanthomorphata</taxon>
        <taxon>Gobiaria</taxon>
        <taxon>Gobiiformes</taxon>
        <taxon>Gobioidei</taxon>
        <taxon>Gobiidae</taxon>
        <taxon>Gobiinae</taxon>
        <taxon>Knipowitschia</taxon>
    </lineage>
</organism>
<keyword evidence="2" id="KW-1185">Reference proteome</keyword>
<dbReference type="EMBL" id="OZ035832">
    <property type="protein sequence ID" value="CAL1570117.1"/>
    <property type="molecule type" value="Genomic_DNA"/>
</dbReference>
<proteinExistence type="predicted"/>